<evidence type="ECO:0000256" key="11">
    <source>
        <dbReference type="SAM" id="MobiDB-lite"/>
    </source>
</evidence>
<evidence type="ECO:0000256" key="7">
    <source>
        <dbReference type="ARBA" id="ARBA00023235"/>
    </source>
</evidence>
<keyword evidence="6" id="KW-0143">Chaperone</keyword>
<feature type="region of interest" description="Disordered" evidence="11">
    <location>
        <begin position="81"/>
        <end position="102"/>
    </location>
</feature>
<dbReference type="InterPro" id="IPR046357">
    <property type="entry name" value="PPIase_dom_sf"/>
</dbReference>
<comment type="function">
    <text evidence="8">Also involved in hydrogenase metallocenter assembly, probably by participating in the nickel insertion step. This function in hydrogenase biosynthesis requires chaperone activity and the presence of the metal-binding domain, but not PPIase activity.</text>
</comment>
<dbReference type="Pfam" id="PF00254">
    <property type="entry name" value="FKBP_C"/>
    <property type="match status" value="1"/>
</dbReference>
<dbReference type="PANTHER" id="PTHR47861">
    <property type="entry name" value="FKBP-TYPE PEPTIDYL-PROLYL CIS-TRANS ISOMERASE SLYD"/>
    <property type="match status" value="1"/>
</dbReference>
<gene>
    <name evidence="13" type="ORF">H5P30_02365</name>
</gene>
<evidence type="ECO:0000256" key="4">
    <source>
        <dbReference type="ARBA" id="ARBA00022490"/>
    </source>
</evidence>
<evidence type="ECO:0000256" key="2">
    <source>
        <dbReference type="ARBA" id="ARBA00004496"/>
    </source>
</evidence>
<comment type="subcellular location">
    <subcellularLocation>
        <location evidence="2">Cytoplasm</location>
    </subcellularLocation>
</comment>
<dbReference type="EMBL" id="JACHVA010000028">
    <property type="protein sequence ID" value="MBC2600619.1"/>
    <property type="molecule type" value="Genomic_DNA"/>
</dbReference>
<evidence type="ECO:0000256" key="6">
    <source>
        <dbReference type="ARBA" id="ARBA00023186"/>
    </source>
</evidence>
<evidence type="ECO:0000313" key="13">
    <source>
        <dbReference type="EMBL" id="MBC2600619.1"/>
    </source>
</evidence>
<proteinExistence type="inferred from homology"/>
<evidence type="ECO:0000256" key="8">
    <source>
        <dbReference type="ARBA" id="ARBA00037071"/>
    </source>
</evidence>
<organism evidence="13 14">
    <name type="scientific">Puniceicoccus vermicola</name>
    <dbReference type="NCBI Taxonomy" id="388746"/>
    <lineage>
        <taxon>Bacteria</taxon>
        <taxon>Pseudomonadati</taxon>
        <taxon>Verrucomicrobiota</taxon>
        <taxon>Opitutia</taxon>
        <taxon>Puniceicoccales</taxon>
        <taxon>Puniceicoccaceae</taxon>
        <taxon>Puniceicoccus</taxon>
    </lineage>
</organism>
<dbReference type="GO" id="GO:0042026">
    <property type="term" value="P:protein refolding"/>
    <property type="evidence" value="ECO:0007669"/>
    <property type="project" value="UniProtKB-ARBA"/>
</dbReference>
<evidence type="ECO:0000256" key="1">
    <source>
        <dbReference type="ARBA" id="ARBA00000971"/>
    </source>
</evidence>
<dbReference type="PROSITE" id="PS50059">
    <property type="entry name" value="FKBP_PPIASE"/>
    <property type="match status" value="1"/>
</dbReference>
<reference evidence="13 14" key="1">
    <citation type="submission" date="2020-07" db="EMBL/GenBank/DDBJ databases">
        <authorList>
            <person name="Feng X."/>
        </authorList>
    </citation>
    <scope>NUCLEOTIDE SEQUENCE [LARGE SCALE GENOMIC DNA]</scope>
    <source>
        <strain evidence="13 14">JCM14086</strain>
    </source>
</reference>
<evidence type="ECO:0000259" key="12">
    <source>
        <dbReference type="PROSITE" id="PS50059"/>
    </source>
</evidence>
<dbReference type="EC" id="5.2.1.8" evidence="10"/>
<dbReference type="InterPro" id="IPR001179">
    <property type="entry name" value="PPIase_FKBP_dom"/>
</dbReference>
<evidence type="ECO:0000256" key="9">
    <source>
        <dbReference type="PROSITE-ProRule" id="PRU00277"/>
    </source>
</evidence>
<dbReference type="RefSeq" id="WP_185691361.1">
    <property type="nucleotide sequence ID" value="NZ_JACHVA010000028.1"/>
</dbReference>
<keyword evidence="5 9" id="KW-0697">Rotamase</keyword>
<dbReference type="Gene3D" id="3.10.50.40">
    <property type="match status" value="1"/>
</dbReference>
<dbReference type="GO" id="GO:0005737">
    <property type="term" value="C:cytoplasm"/>
    <property type="evidence" value="ECO:0007669"/>
    <property type="project" value="UniProtKB-SubCell"/>
</dbReference>
<dbReference type="SUPFAM" id="SSF54534">
    <property type="entry name" value="FKBP-like"/>
    <property type="match status" value="1"/>
</dbReference>
<evidence type="ECO:0000256" key="10">
    <source>
        <dbReference type="RuleBase" id="RU003915"/>
    </source>
</evidence>
<keyword evidence="7 9" id="KW-0413">Isomerase</keyword>
<comment type="similarity">
    <text evidence="3 10">Belongs to the FKBP-type PPIase family.</text>
</comment>
<dbReference type="AlphaFoldDB" id="A0A7X1E359"/>
<evidence type="ECO:0000256" key="3">
    <source>
        <dbReference type="ARBA" id="ARBA00006577"/>
    </source>
</evidence>
<name>A0A7X1E359_9BACT</name>
<evidence type="ECO:0000313" key="14">
    <source>
        <dbReference type="Proteomes" id="UP000525652"/>
    </source>
</evidence>
<sequence length="160" mass="17187">MEIEKDRVVTMHYTLRGDNGSVLDSSEGKDPLSYLHGHGNLIPGLETRIEGKTAGEEMDVQVPSGEAYGAVDPEKKFDVPRSQFPPDAELEPGSQFRAEGEGGPVVVRVDSVEGDTVKIDANHPLAGVDLNFKVKVVEVREATAEEIEHGHSHGAGGHSH</sequence>
<accession>A0A7X1E359</accession>
<protein>
    <recommendedName>
        <fullName evidence="10">Peptidyl-prolyl cis-trans isomerase</fullName>
        <ecNumber evidence="10">5.2.1.8</ecNumber>
    </recommendedName>
</protein>
<keyword evidence="14" id="KW-1185">Reference proteome</keyword>
<evidence type="ECO:0000256" key="5">
    <source>
        <dbReference type="ARBA" id="ARBA00023110"/>
    </source>
</evidence>
<comment type="caution">
    <text evidence="13">The sequence shown here is derived from an EMBL/GenBank/DDBJ whole genome shotgun (WGS) entry which is preliminary data.</text>
</comment>
<dbReference type="GO" id="GO:0003755">
    <property type="term" value="F:peptidyl-prolyl cis-trans isomerase activity"/>
    <property type="evidence" value="ECO:0007669"/>
    <property type="project" value="UniProtKB-UniRule"/>
</dbReference>
<dbReference type="PANTHER" id="PTHR47861:SF3">
    <property type="entry name" value="FKBP-TYPE PEPTIDYL-PROLYL CIS-TRANS ISOMERASE SLYD"/>
    <property type="match status" value="1"/>
</dbReference>
<feature type="domain" description="PPIase FKBP-type" evidence="12">
    <location>
        <begin position="6"/>
        <end position="90"/>
    </location>
</feature>
<comment type="catalytic activity">
    <reaction evidence="1 9 10">
        <text>[protein]-peptidylproline (omega=180) = [protein]-peptidylproline (omega=0)</text>
        <dbReference type="Rhea" id="RHEA:16237"/>
        <dbReference type="Rhea" id="RHEA-COMP:10747"/>
        <dbReference type="Rhea" id="RHEA-COMP:10748"/>
        <dbReference type="ChEBI" id="CHEBI:83833"/>
        <dbReference type="ChEBI" id="CHEBI:83834"/>
        <dbReference type="EC" id="5.2.1.8"/>
    </reaction>
</comment>
<dbReference type="Proteomes" id="UP000525652">
    <property type="component" value="Unassembled WGS sequence"/>
</dbReference>
<keyword evidence="4" id="KW-0963">Cytoplasm</keyword>